<feature type="transmembrane region" description="Helical" evidence="2">
    <location>
        <begin position="344"/>
        <end position="364"/>
    </location>
</feature>
<dbReference type="InterPro" id="IPR036779">
    <property type="entry name" value="LysM_dom_sf"/>
</dbReference>
<organism evidence="4 5">
    <name type="scientific">Cyanidiococcus yangmingshanensis</name>
    <dbReference type="NCBI Taxonomy" id="2690220"/>
    <lineage>
        <taxon>Eukaryota</taxon>
        <taxon>Rhodophyta</taxon>
        <taxon>Bangiophyceae</taxon>
        <taxon>Cyanidiales</taxon>
        <taxon>Cyanidiaceae</taxon>
        <taxon>Cyanidiococcus</taxon>
    </lineage>
</organism>
<dbReference type="Proteomes" id="UP000530660">
    <property type="component" value="Unassembled WGS sequence"/>
</dbReference>
<dbReference type="SUPFAM" id="SSF54106">
    <property type="entry name" value="LysM domain"/>
    <property type="match status" value="1"/>
</dbReference>
<feature type="transmembrane region" description="Helical" evidence="2">
    <location>
        <begin position="216"/>
        <end position="237"/>
    </location>
</feature>
<dbReference type="CDD" id="cd00118">
    <property type="entry name" value="LysM"/>
    <property type="match status" value="1"/>
</dbReference>
<dbReference type="PROSITE" id="PS51782">
    <property type="entry name" value="LYSM"/>
    <property type="match status" value="1"/>
</dbReference>
<protein>
    <recommendedName>
        <fullName evidence="3">LysM domain-containing protein</fullName>
    </recommendedName>
</protein>
<name>A0A7J7IG77_9RHOD</name>
<dbReference type="OrthoDB" id="10543023at2759"/>
<evidence type="ECO:0000313" key="4">
    <source>
        <dbReference type="EMBL" id="KAF6002018.1"/>
    </source>
</evidence>
<evidence type="ECO:0000256" key="2">
    <source>
        <dbReference type="SAM" id="Phobius"/>
    </source>
</evidence>
<accession>A0A7J7IG77</accession>
<keyword evidence="2" id="KW-0812">Transmembrane</keyword>
<dbReference type="AlphaFoldDB" id="A0A7J7IG77"/>
<keyword evidence="5" id="KW-1185">Reference proteome</keyword>
<evidence type="ECO:0000256" key="1">
    <source>
        <dbReference type="SAM" id="MobiDB-lite"/>
    </source>
</evidence>
<dbReference type="Gene3D" id="3.10.350.10">
    <property type="entry name" value="LysM domain"/>
    <property type="match status" value="1"/>
</dbReference>
<feature type="domain" description="LysM" evidence="3">
    <location>
        <begin position="54"/>
        <end position="107"/>
    </location>
</feature>
<feature type="region of interest" description="Disordered" evidence="1">
    <location>
        <begin position="643"/>
        <end position="664"/>
    </location>
</feature>
<feature type="region of interest" description="Disordered" evidence="1">
    <location>
        <begin position="142"/>
        <end position="177"/>
    </location>
</feature>
<gene>
    <name evidence="4" type="ORF">F1559_003365</name>
</gene>
<sequence>MWVIFVHDGRGACGYSVRSHVRQLQTINRTLRNWQSRSSATMTLVRSVPRPPGFYVTTQVGDTLSTIAARYGVEVERLWELNNRARQLEFKQGRFPFHFWARQGVADTSTTRGLSLEETLGRPLVPGQRVFVPNESAVQKAKVGKQHESRLRLAQPSTSESTTRSEHAKVRAAPAGTISVQVAGRPRALDGSSTMPAQPLKGVTVPAPMPAHPGSVVGTVGSVDFFLGVFAVLLGFYSARLMLPRPTPEPGSPARPSISVILHKQLVGLVQASLTITVLIGLALSALVERLRAVLVLALHASTTLVRGLLLALRVVGSALLLIWGGVTLVIGAFLGLFQRLAQALVYSTASILLLAWRSAVGLWSAASSRSAAVLEGLAKNRMFLASSGMESPSQAIDAPSSVSPSVSQTDSLFAQLCRFFHGPSDGDYVHCVLRERIQISDAYIRMRFDLPNPDDELALLMGQRLEMRVRKSRQSLWSDIHSSSEPVSATASSDIRPHRLAIATDRHQRGSFDIIVPVSMALREVLQEATGIDAARSGSVSSWITDEQASSHDVSGDLRVLERPQTPDQVMPTSATTDTEFDESFLVALESLVEGHDTVLVRPAPDTELVYRRAMNPSAKTVVVHNVALLASGTGHCLCGTHRRGAPRRPRVGREPNNAHLLQ</sequence>
<comment type="caution">
    <text evidence="4">The sequence shown here is derived from an EMBL/GenBank/DDBJ whole genome shotgun (WGS) entry which is preliminary data.</text>
</comment>
<dbReference type="InterPro" id="IPR018392">
    <property type="entry name" value="LysM"/>
</dbReference>
<proteinExistence type="predicted"/>
<keyword evidence="2" id="KW-0472">Membrane</keyword>
<dbReference type="Pfam" id="PF01476">
    <property type="entry name" value="LysM"/>
    <property type="match status" value="1"/>
</dbReference>
<reference evidence="4 5" key="1">
    <citation type="journal article" date="2020" name="J. Phycol.">
        <title>Comparative genome analysis reveals Cyanidiococcus gen. nov., a new extremophilic red algal genus sister to Cyanidioschyzon (Cyanidioschyzonaceae, Rhodophyta).</title>
        <authorList>
            <person name="Liu S.-L."/>
            <person name="Chiang Y.-R."/>
            <person name="Yoon H.S."/>
            <person name="Fu H.-Y."/>
        </authorList>
    </citation>
    <scope>NUCLEOTIDE SEQUENCE [LARGE SCALE GENOMIC DNA]</scope>
    <source>
        <strain evidence="4 5">THAL066</strain>
    </source>
</reference>
<feature type="transmembrane region" description="Helical" evidence="2">
    <location>
        <begin position="320"/>
        <end position="338"/>
    </location>
</feature>
<evidence type="ECO:0000259" key="3">
    <source>
        <dbReference type="PROSITE" id="PS51782"/>
    </source>
</evidence>
<feature type="transmembrane region" description="Helical" evidence="2">
    <location>
        <begin position="266"/>
        <end position="287"/>
    </location>
</feature>
<evidence type="ECO:0000313" key="5">
    <source>
        <dbReference type="Proteomes" id="UP000530660"/>
    </source>
</evidence>
<feature type="compositionally biased region" description="Basic residues" evidence="1">
    <location>
        <begin position="643"/>
        <end position="652"/>
    </location>
</feature>
<keyword evidence="2" id="KW-1133">Transmembrane helix</keyword>
<dbReference type="EMBL" id="VWRR01000012">
    <property type="protein sequence ID" value="KAF6002018.1"/>
    <property type="molecule type" value="Genomic_DNA"/>
</dbReference>